<evidence type="ECO:0000313" key="102">
    <source>
        <dbReference type="Proteomes" id="UP000389283"/>
    </source>
</evidence>
<dbReference type="EMBL" id="AAIAJJ010000004">
    <property type="protein sequence ID" value="ECC1556767.1"/>
    <property type="molecule type" value="Genomic_DNA"/>
</dbReference>
<evidence type="ECO:0000313" key="60">
    <source>
        <dbReference type="EMBL" id="HAB7720376.1"/>
    </source>
</evidence>
<evidence type="ECO:0000313" key="69">
    <source>
        <dbReference type="EMBL" id="KAA9448916.1"/>
    </source>
</evidence>
<evidence type="ECO:0000313" key="25">
    <source>
        <dbReference type="EMBL" id="EAG2245457.1"/>
    </source>
</evidence>
<evidence type="ECO:0000313" key="37">
    <source>
        <dbReference type="EMBL" id="EAH3295543.1"/>
    </source>
</evidence>
<dbReference type="OMA" id="RWYWFKY"/>
<dbReference type="Proteomes" id="UP000852906">
    <property type="component" value="Unassembled WGS sequence"/>
</dbReference>
<dbReference type="Proteomes" id="UP000489121">
    <property type="component" value="Unassembled WGS sequence"/>
</dbReference>
<evidence type="ECO:0000313" key="8">
    <source>
        <dbReference type="EMBL" id="EAC9039103.1"/>
    </source>
</evidence>
<evidence type="ECO:0000313" key="128">
    <source>
        <dbReference type="Proteomes" id="UP000535556"/>
    </source>
</evidence>
<keyword evidence="1" id="KW-1133">Transmembrane helix</keyword>
<dbReference type="Proteomes" id="UP000841561">
    <property type="component" value="Unassembled WGS sequence"/>
</dbReference>
<dbReference type="Proteomes" id="UP000525850">
    <property type="component" value="Unassembled WGS sequence"/>
</dbReference>
<evidence type="ECO:0000313" key="104">
    <source>
        <dbReference type="Proteomes" id="UP000398321"/>
    </source>
</evidence>
<evidence type="ECO:0000313" key="79">
    <source>
        <dbReference type="Proteomes" id="UP000285054"/>
    </source>
</evidence>
<evidence type="ECO:0000313" key="63">
    <source>
        <dbReference type="EMBL" id="HAB9174107.1"/>
    </source>
</evidence>
<evidence type="ECO:0000313" key="68">
    <source>
        <dbReference type="EMBL" id="HAJ9593767.1"/>
    </source>
</evidence>
<evidence type="ECO:0000313" key="100">
    <source>
        <dbReference type="Proteomes" id="UP000379076"/>
    </source>
</evidence>
<dbReference type="EMBL" id="MJTJ01000006">
    <property type="protein sequence ID" value="OET52547.1"/>
    <property type="molecule type" value="Genomic_DNA"/>
</dbReference>
<dbReference type="EMBL" id="AAKHCT010000001">
    <property type="protein sequence ID" value="ECR7121120.1"/>
    <property type="molecule type" value="Genomic_DNA"/>
</dbReference>
<dbReference type="Proteomes" id="UP000427828">
    <property type="component" value="Unassembled WGS sequence"/>
</dbReference>
<dbReference type="Proteomes" id="UP000548278">
    <property type="component" value="Unassembled WGS sequence"/>
</dbReference>
<dbReference type="Proteomes" id="UP000533021">
    <property type="component" value="Unassembled WGS sequence"/>
</dbReference>
<dbReference type="Proteomes" id="UP000841146">
    <property type="component" value="Unassembled WGS sequence"/>
</dbReference>
<evidence type="ECO:0000313" key="66">
    <source>
        <dbReference type="EMBL" id="HAC1753869.1"/>
    </source>
</evidence>
<evidence type="ECO:0000313" key="137">
    <source>
        <dbReference type="Proteomes" id="UP000840567"/>
    </source>
</evidence>
<dbReference type="Proteomes" id="UP000566721">
    <property type="component" value="Unassembled WGS sequence"/>
</dbReference>
<comment type="caution">
    <text evidence="8">The sequence shown here is derived from an EMBL/GenBank/DDBJ whole genome shotgun (WGS) entry which is preliminary data.</text>
</comment>
<dbReference type="EMBL" id="AABCVX010000003">
    <property type="protein sequence ID" value="EAG6169043.1"/>
    <property type="molecule type" value="Genomic_DNA"/>
</dbReference>
<evidence type="ECO:0000313" key="62">
    <source>
        <dbReference type="EMBL" id="HAB8556886.1"/>
    </source>
</evidence>
<dbReference type="EMBL" id="AAAJWF010000004">
    <property type="protein sequence ID" value="EAC7480606.1"/>
    <property type="molecule type" value="Genomic_DNA"/>
</dbReference>
<evidence type="ECO:0000313" key="98">
    <source>
        <dbReference type="Proteomes" id="UP000376505"/>
    </source>
</evidence>
<dbReference type="KEGG" id="lmom:IJ09_01650"/>
<feature type="transmembrane region" description="Helical" evidence="1">
    <location>
        <begin position="32"/>
        <end position="54"/>
    </location>
</feature>
<dbReference type="Proteomes" id="UP000272537">
    <property type="component" value="Unassembled WGS sequence"/>
</dbReference>
<reference evidence="72 143" key="1">
    <citation type="submission" date="2016-09" db="EMBL/GenBank/DDBJ databases">
        <title>100K Listeria isolates.</title>
        <authorList>
            <person name="Chen P."/>
            <person name="Weimer B.C."/>
            <person name="Kong N."/>
            <person name="Huang B."/>
        </authorList>
    </citation>
    <scope>NUCLEOTIDE SEQUENCE [LARGE SCALE GENOMIC DNA]</scope>
    <source>
        <strain evidence="72 143">BCW_2383</strain>
    </source>
</reference>
<dbReference type="EMBL" id="AABEVT010000004">
    <property type="protein sequence ID" value="EAH0252353.1"/>
    <property type="molecule type" value="Genomic_DNA"/>
</dbReference>
<evidence type="ECO:0000313" key="90">
    <source>
        <dbReference type="Proteomes" id="UP000354255"/>
    </source>
</evidence>
<reference evidence="107 122" key="8">
    <citation type="submission" date="2019-04" db="EMBL/GenBank/DDBJ databases">
        <authorList>
            <consortium name="GenomeTrakr network: Whole genome sequencing for foodborne pathogen traceback"/>
        </authorList>
    </citation>
    <scope>NUCLEOTIDE SEQUENCE [LARGE SCALE GENOMIC DNA]</scope>
    <source>
        <strain evidence="32 132">CFSAN004300</strain>
        <strain evidence="33 122">CFSAN072474</strain>
        <strain evidence="48 94">FLAG-55987</strain>
        <strain evidence="31 128">NRRL B-33244</strain>
        <strain evidence="40 107">PHLUSALM00088</strain>
    </source>
</reference>
<dbReference type="Proteomes" id="UP000368805">
    <property type="component" value="Unassembled WGS sequence"/>
</dbReference>
<gene>
    <name evidence="22" type="ORF">A3R20_06115</name>
    <name evidence="21" type="ORF">A8L61_09940</name>
    <name evidence="32" type="ORF">AB917_02720</name>
    <name evidence="3" type="ORF">ABZ57_03210</name>
    <name evidence="75" type="ORF">AE233_01038</name>
    <name evidence="31" type="ORF">AF817_00120</name>
    <name evidence="72" type="ORF">AJL21_04460</name>
    <name evidence="5" type="ORF">AP104_15135</name>
    <name evidence="14" type="ORF">APD94_00195</name>
    <name evidence="16" type="ORF">ARR48_00175</name>
    <name evidence="15" type="ORF">ART25_05865</name>
    <name evidence="4" type="ORF">ARY78_05470</name>
    <name evidence="26" type="ORF">B1N52_13705</name>
    <name evidence="25" type="ORF">B1S26_08615</name>
    <name evidence="2" type="ORF">B4X68_11455</name>
    <name evidence="27" type="ORF">B5K54_10770</name>
    <name evidence="23" type="ORF">BB997_06500</name>
    <name evidence="47" type="ORF">BCZ19_14785</name>
    <name evidence="24" type="ORF">BCZ21_15385</name>
    <name evidence="29" type="ORF">CA369_14405</name>
    <name evidence="28" type="ORF">CAV64_03125</name>
    <name evidence="33" type="ORF">CW845_05750</name>
    <name evidence="36" type="ORF">D4920_00155</name>
    <name evidence="34" type="ORF">D4B11_14185</name>
    <name evidence="35" type="ORF">D4U23_08150</name>
    <name evidence="37" type="ORF">D5N24_14145</name>
    <name evidence="39" type="ORF">D7104_09395</name>
    <name evidence="69" type="ORF">DCK61_08590</name>
    <name evidence="30" type="ORF">DCT16_06580</name>
    <name evidence="13" type="ORF">DG57_14560</name>
    <name evidence="70" type="ORF">DOV25_12730</name>
    <name evidence="7" type="ORF">DQ70_07910</name>
    <name evidence="6" type="ORF">DU018_10695</name>
    <name evidence="73" type="ORF">DYZ50_01555</name>
    <name evidence="74" type="ORF">DYZ80_01761</name>
    <name evidence="18" type="ORF">E1W43_03500</name>
    <name evidence="19" type="ORF">E1W56_03725</name>
    <name evidence="20" type="ORF">E1X78_03860</name>
    <name evidence="38" type="ORF">E5F58_08355</name>
    <name evidence="12" type="ORF">EX365_05820</name>
    <name evidence="11" type="ORF">EXZ73_13490</name>
    <name evidence="46" type="ORF">F1788_00175</name>
    <name evidence="48" type="ORF">F6436_14430</name>
    <name evidence="49" type="ORF">F6515_09535</name>
    <name evidence="40" type="ORF">FA835_12495</name>
    <name evidence="41" type="ORF">FC284_12920</name>
    <name evidence="43" type="ORF">FLQ97_12390</name>
    <name evidence="42" type="ORF">FLR03_07635</name>
    <name evidence="44" type="ORF">FNX40_08160</name>
    <name evidence="45" type="ORF">FPL45_01985</name>
    <name evidence="55" type="ORF">FV747_09330</name>
    <name evidence="56" type="ORF">G3O21_001223</name>
    <name evidence="50" type="ORF">GCV64_00200</name>
    <name evidence="57" type="ORF">GHH22_11085</name>
    <name evidence="58" type="ORF">GHO09_15110</name>
    <name evidence="53" type="ORF">GI230_05655</name>
    <name evidence="66" type="ORF">GI949_02705</name>
    <name evidence="54" type="ORF">GJW51_05480</name>
    <name evidence="51" type="ORF">GQG13_06985</name>
    <name evidence="52" type="ORF">GT011_00175</name>
    <name evidence="59" type="ORF">GYO01_12360</name>
    <name evidence="60" type="ORF">GYP27_00175</name>
    <name evidence="61" type="ORF">GYR60_14000</name>
    <name evidence="62" type="ORF">GYS09_06190</name>
    <name evidence="63" type="ORF">GYU24_00195</name>
    <name evidence="64" type="ORF">GYX23_07300</name>
    <name evidence="65" type="ORF">GYY14_06815</name>
    <name evidence="67" type="ORF">GZK27_03145</name>
    <name evidence="68" type="ORF">HQN34_001990</name>
    <name evidence="71" type="ORF">HZJ64_11535</name>
    <name evidence="8" type="ORF">KV70_02715</name>
    <name evidence="9" type="ORF">QD52_06835</name>
    <name evidence="10" type="ORF">UI29_06880</name>
    <name evidence="17" type="ORF">Y261_13960</name>
</gene>
<sequence length="100" mass="11251">MSLIPLSLIIFLGFLAVLCLFDFVFRLYWFKYFLATMGLIASGVVFFISFYGGGMSQTEIAIAIFIGSFGEYVVSLIISLVRFISRKSKKPKQKKKAKTA</sequence>
<dbReference type="EMBL" id="AAARLF010000002">
    <property type="protein sequence ID" value="EAE2897008.1"/>
    <property type="molecule type" value="Genomic_DNA"/>
</dbReference>
<dbReference type="Proteomes" id="UP000356407">
    <property type="component" value="Unassembled WGS sequence"/>
</dbReference>
<evidence type="ECO:0000313" key="81">
    <source>
        <dbReference type="Proteomes" id="UP000332711"/>
    </source>
</evidence>
<evidence type="ECO:0000313" key="116">
    <source>
        <dbReference type="Proteomes" id="UP000467536"/>
    </source>
</evidence>
<dbReference type="EMBL" id="AABBAW010000008">
    <property type="protein sequence ID" value="EAG2516224.1"/>
    <property type="molecule type" value="Genomic_DNA"/>
</dbReference>
<dbReference type="Proteomes" id="UP000378540">
    <property type="component" value="Unassembled WGS sequence"/>
</dbReference>
<dbReference type="Proteomes" id="UP000358545">
    <property type="component" value="Unassembled WGS sequence"/>
</dbReference>
<evidence type="ECO:0000313" key="47">
    <source>
        <dbReference type="EMBL" id="ECX6925920.1"/>
    </source>
</evidence>
<dbReference type="Proteomes" id="UP000398321">
    <property type="component" value="Unassembled WGS sequence"/>
</dbReference>
<evidence type="ECO:0000313" key="67">
    <source>
        <dbReference type="EMBL" id="HAC3054487.1"/>
    </source>
</evidence>
<evidence type="ECO:0000313" key="50">
    <source>
        <dbReference type="EMBL" id="EDH0839503.1"/>
    </source>
</evidence>
<dbReference type="Proteomes" id="UP000840567">
    <property type="component" value="Unassembled WGS sequence"/>
</dbReference>
<dbReference type="EMBL" id="DAAKPP010000002">
    <property type="protein sequence ID" value="HAC3054487.1"/>
    <property type="molecule type" value="Genomic_DNA"/>
</dbReference>
<dbReference type="Proteomes" id="UP000335978">
    <property type="component" value="Unassembled WGS sequence"/>
</dbReference>
<dbReference type="EMBL" id="AAAMZD010000003">
    <property type="protein sequence ID" value="EAD3792484.1"/>
    <property type="molecule type" value="Genomic_DNA"/>
</dbReference>
<evidence type="ECO:0000313" key="19">
    <source>
        <dbReference type="EMBL" id="EAE4941145.1"/>
    </source>
</evidence>
<dbReference type="Proteomes" id="UP000843775">
    <property type="component" value="Unassembled WGS sequence"/>
</dbReference>
<dbReference type="EMBL" id="DAAEQL010000015">
    <property type="protein sequence ID" value="HAA8491822.1"/>
    <property type="molecule type" value="Genomic_DNA"/>
</dbReference>
<reference evidence="136 137" key="3">
    <citation type="journal article" date="2018" name="Genome Biol.">
        <title>SKESA: strategic k-mer extension for scrupulous assemblies.</title>
        <authorList>
            <person name="Souvorov A."/>
            <person name="Agarwala R."/>
            <person name="Lipman D.J."/>
        </authorList>
    </citation>
    <scope>NUCLEOTIDE SEQUENCE [LARGE SCALE GENOMIC DNA]</scope>
    <source>
        <strain evidence="57">09CEB371LM</strain>
        <strain evidence="68">2017-325981-023-01</strain>
        <strain evidence="62 141">CFIAFB20100120</strain>
        <strain evidence="61 136">CFIAFB20130012</strain>
        <strain evidence="60">CFIAFB20140010</strain>
        <strain evidence="63">CFIAFB20160038</strain>
        <strain evidence="59 142">CFIAFB20160079</strain>
        <strain evidence="65">CFIAFB20170037</strain>
        <strain evidence="64 138">CFIAFB20170045</strain>
        <strain evidence="66 140">DMG1500109</strain>
        <strain evidence="67 139">LiDS0115</strain>
        <strain evidence="58">Sam_F526FDD3-C0F7-43DB-B204-E231FEF9C926</strain>
    </source>
</reference>
<dbReference type="Proteomes" id="UP000339309">
    <property type="component" value="Unassembled WGS sequence"/>
</dbReference>
<dbReference type="EMBL" id="AABBZO010000022">
    <property type="protein sequence ID" value="EAG4463477.1"/>
    <property type="molecule type" value="Genomic_DNA"/>
</dbReference>
<evidence type="ECO:0000313" key="77">
    <source>
        <dbReference type="Proteomes" id="UP000272537"/>
    </source>
</evidence>
<evidence type="ECO:0000313" key="112">
    <source>
        <dbReference type="Proteomes" id="UP000458487"/>
    </source>
</evidence>
<dbReference type="EMBL" id="AACJYH010000006">
    <property type="protein sequence ID" value="EAK8897923.1"/>
    <property type="molecule type" value="Genomic_DNA"/>
</dbReference>
<dbReference type="Proteomes" id="UP000410967">
    <property type="component" value="Unassembled WGS sequence"/>
</dbReference>
<evidence type="ECO:0000313" key="45">
    <source>
        <dbReference type="EMBL" id="ECH7210101.1"/>
    </source>
</evidence>
<evidence type="ECO:0000313" key="111">
    <source>
        <dbReference type="Proteomes" id="UP000455569"/>
    </source>
</evidence>
<dbReference type="EMBL" id="AACKDQ010000032">
    <property type="protein sequence ID" value="EAK9317913.1"/>
    <property type="molecule type" value="Genomic_DNA"/>
</dbReference>
<evidence type="ECO:0000313" key="44">
    <source>
        <dbReference type="EMBL" id="ECC1556767.1"/>
    </source>
</evidence>
<dbReference type="Proteomes" id="UP000481141">
    <property type="component" value="Unassembled WGS sequence"/>
</dbReference>
<evidence type="ECO:0000313" key="88">
    <source>
        <dbReference type="Proteomes" id="UP000350032"/>
    </source>
</evidence>
<dbReference type="Proteomes" id="UP000345329">
    <property type="component" value="Unassembled WGS sequence"/>
</dbReference>
<evidence type="ECO:0000313" key="117">
    <source>
        <dbReference type="Proteomes" id="UP000478682"/>
    </source>
</evidence>
<dbReference type="Proteomes" id="UP000331186">
    <property type="component" value="Unassembled WGS sequence"/>
</dbReference>
<dbReference type="Proteomes" id="UP000535556">
    <property type="component" value="Unassembled WGS sequence"/>
</dbReference>
<evidence type="ECO:0000313" key="15">
    <source>
        <dbReference type="EMBL" id="EAE1338423.1"/>
    </source>
</evidence>
<evidence type="ECO:0000313" key="103">
    <source>
        <dbReference type="Proteomes" id="UP000393182"/>
    </source>
</evidence>
<evidence type="ECO:0000313" key="143">
    <source>
        <dbReference type="Proteomes" id="UP000852906"/>
    </source>
</evidence>
<evidence type="ECO:0000313" key="134">
    <source>
        <dbReference type="Proteomes" id="UP000566597"/>
    </source>
</evidence>
<keyword evidence="1" id="KW-0472">Membrane</keyword>
<dbReference type="Proteomes" id="UP000354255">
    <property type="component" value="Unassembled WGS sequence"/>
</dbReference>
<dbReference type="EMBL" id="AAISWI010000002">
    <property type="protein sequence ID" value="ECH7210101.1"/>
    <property type="molecule type" value="Genomic_DNA"/>
</dbReference>
<evidence type="ECO:0000313" key="41">
    <source>
        <dbReference type="EMBL" id="EAK9429243.1"/>
    </source>
</evidence>
<evidence type="ECO:0000313" key="108">
    <source>
        <dbReference type="Proteomes" id="UP000421738"/>
    </source>
</evidence>
<evidence type="ECO:0000313" key="5">
    <source>
        <dbReference type="EMBL" id="EAC5950712.1"/>
    </source>
</evidence>
<dbReference type="EMBL" id="QXKO01000003">
    <property type="protein sequence ID" value="RJZ22425.1"/>
    <property type="molecule type" value="Genomic_DNA"/>
</dbReference>
<evidence type="ECO:0000313" key="76">
    <source>
        <dbReference type="Proteomes" id="UP000269407"/>
    </source>
</evidence>
<feature type="transmembrane region" description="Helical" evidence="1">
    <location>
        <begin position="60"/>
        <end position="84"/>
    </location>
</feature>
<dbReference type="Proteomes" id="UP000379076">
    <property type="component" value="Unassembled WGS sequence"/>
</dbReference>
<evidence type="ECO:0000313" key="16">
    <source>
        <dbReference type="EMBL" id="EAE1630200.1"/>
    </source>
</evidence>
<dbReference type="EMBL" id="AAHZFY010000032">
    <property type="protein sequence ID" value="ECB9514513.1"/>
    <property type="molecule type" value="Genomic_DNA"/>
</dbReference>
<evidence type="ECO:0000313" key="118">
    <source>
        <dbReference type="Proteomes" id="UP000478704"/>
    </source>
</evidence>
<dbReference type="EMBL" id="AAMGHX010000001">
    <property type="protein sequence ID" value="EDH0839503.1"/>
    <property type="molecule type" value="Genomic_DNA"/>
</dbReference>
<reference evidence="59" key="9">
    <citation type="submission" date="2020-01" db="EMBL/GenBank/DDBJ databases">
        <authorList>
            <consortium name="NCBI Pathogen Detection Project"/>
        </authorList>
    </citation>
    <scope>NUCLEOTIDE SEQUENCE</scope>
    <source>
        <strain evidence="57">09CEB371LM</strain>
        <strain evidence="68">2017-325981-023-01</strain>
        <strain evidence="62">CFIAFB20100120</strain>
        <strain evidence="61">CFIAFB20130012</strain>
        <strain evidence="60">CFIAFB20140010</strain>
        <strain evidence="63">CFIAFB20160038</strain>
        <strain evidence="59">CFIAFB20160079</strain>
        <strain evidence="65">CFIAFB20170037</strain>
        <strain evidence="64">CFIAFB20170045</strain>
        <strain evidence="66">DMG1500109</strain>
        <strain evidence="67">LiDS0115</strain>
        <strain evidence="58">Sam_F526FDD3-C0F7-43DB-B204-E231FEF9C926</strain>
    </source>
</reference>
<evidence type="ECO:0000313" key="29">
    <source>
        <dbReference type="EMBL" id="EAG4463477.1"/>
    </source>
</evidence>
<dbReference type="Proteomes" id="UP000546397">
    <property type="component" value="Unassembled WGS sequence"/>
</dbReference>
<evidence type="ECO:0000313" key="26">
    <source>
        <dbReference type="EMBL" id="EAG2516224.1"/>
    </source>
</evidence>
<evidence type="ECO:0000313" key="121">
    <source>
        <dbReference type="Proteomes" id="UP000489121"/>
    </source>
</evidence>
<dbReference type="Proteomes" id="UP000522199">
    <property type="component" value="Unassembled WGS sequence"/>
</dbReference>
<dbReference type="EMBL" id="AAHZFN010000008">
    <property type="protein sequence ID" value="ECB9473555.1"/>
    <property type="molecule type" value="Genomic_DNA"/>
</dbReference>
<evidence type="ECO:0000313" key="120">
    <source>
        <dbReference type="Proteomes" id="UP000484022"/>
    </source>
</evidence>
<evidence type="ECO:0000313" key="6">
    <source>
        <dbReference type="EMBL" id="EAC6548818.1"/>
    </source>
</evidence>
<dbReference type="EMBL" id="AABAIH010000001">
    <property type="protein sequence ID" value="EAG0994194.1"/>
    <property type="molecule type" value="Genomic_DNA"/>
</dbReference>
<evidence type="ECO:0000313" key="87">
    <source>
        <dbReference type="Proteomes" id="UP000345329"/>
    </source>
</evidence>
<evidence type="ECO:0000313" key="96">
    <source>
        <dbReference type="Proteomes" id="UP000368512"/>
    </source>
</evidence>
<evidence type="ECO:0000313" key="13">
    <source>
        <dbReference type="EMBL" id="EAE0771053.1"/>
    </source>
</evidence>
<evidence type="ECO:0000313" key="84">
    <source>
        <dbReference type="Proteomes" id="UP000337746"/>
    </source>
</evidence>
<evidence type="ECO:0000313" key="39">
    <source>
        <dbReference type="EMBL" id="EAK8897923.1"/>
    </source>
</evidence>
<evidence type="ECO:0000313" key="72">
    <source>
        <dbReference type="EMBL" id="OET52547.1"/>
    </source>
</evidence>
<reference evidence="69 113" key="4">
    <citation type="submission" date="2018-04" db="EMBL/GenBank/DDBJ databases">
        <title>Genome Analysis of a Prevalent Clone of Listeria monocytogenes Sequence Type 87 in China.</title>
        <authorList>
            <person name="Wang Y."/>
        </authorList>
    </citation>
    <scope>NUCLEOTIDE SEQUENCE [LARGE SCALE GENOMIC DNA]</scope>
    <source>
        <strain evidence="69 113">ICDC_LM1523</strain>
    </source>
</reference>
<dbReference type="EMBL" id="AANPAU010000003">
    <property type="protein sequence ID" value="EDP8513821.1"/>
    <property type="molecule type" value="Genomic_DNA"/>
</dbReference>
<evidence type="ECO:0000313" key="9">
    <source>
        <dbReference type="EMBL" id="EAD1184781.1"/>
    </source>
</evidence>
<dbReference type="Proteomes" id="UP000478682">
    <property type="component" value="Unassembled WGS sequence"/>
</dbReference>
<evidence type="ECO:0000313" key="58">
    <source>
        <dbReference type="EMBL" id="HAA8491822.1"/>
    </source>
</evidence>
<evidence type="ECO:0000313" key="33">
    <source>
        <dbReference type="EMBL" id="EAG9386983.1"/>
    </source>
</evidence>
<dbReference type="Proteomes" id="UP000840569">
    <property type="component" value="Unassembled WGS sequence"/>
</dbReference>
<dbReference type="Proteomes" id="UP000423131">
    <property type="component" value="Unassembled WGS sequence"/>
</dbReference>
<dbReference type="Proteomes" id="UP000484022">
    <property type="component" value="Unassembled WGS sequence"/>
</dbReference>
<evidence type="ECO:0000313" key="82">
    <source>
        <dbReference type="Proteomes" id="UP000335978"/>
    </source>
</evidence>
<evidence type="ECO:0000313" key="139">
    <source>
        <dbReference type="Proteomes" id="UP000841561"/>
    </source>
</evidence>
<dbReference type="EMBL" id="QDAY01000003">
    <property type="protein sequence ID" value="KAA9448916.1"/>
    <property type="molecule type" value="Genomic_DNA"/>
</dbReference>
<dbReference type="EMBL" id="DAAJFY010000003">
    <property type="protein sequence ID" value="HAC0275091.1"/>
    <property type="molecule type" value="Genomic_DNA"/>
</dbReference>
<dbReference type="EMBL" id="DAAJCS010000004">
    <property type="protein sequence ID" value="HAC0012811.1"/>
    <property type="molecule type" value="Genomic_DNA"/>
</dbReference>
<dbReference type="EMBL" id="AABGHY010000013">
    <property type="protein sequence ID" value="EAH3295543.1"/>
    <property type="molecule type" value="Genomic_DNA"/>
</dbReference>
<dbReference type="Proteomes" id="UP000280270">
    <property type="component" value="Unassembled WGS sequence"/>
</dbReference>
<dbReference type="EMBL" id="AANDSR010000003">
    <property type="protein sequence ID" value="EDN9836106.1"/>
    <property type="molecule type" value="Genomic_DNA"/>
</dbReference>
<evidence type="ECO:0000313" key="28">
    <source>
        <dbReference type="EMBL" id="EAG4330230.1"/>
    </source>
</evidence>
<dbReference type="EMBL" id="RCRQ01000007">
    <property type="protein sequence ID" value="MCO39307.1"/>
    <property type="molecule type" value="Genomic_DNA"/>
</dbReference>
<evidence type="ECO:0000313" key="107">
    <source>
        <dbReference type="Proteomes" id="UP000410967"/>
    </source>
</evidence>
<evidence type="ECO:0000313" key="83">
    <source>
        <dbReference type="Proteomes" id="UP000336166"/>
    </source>
</evidence>
<evidence type="ECO:0000313" key="91">
    <source>
        <dbReference type="Proteomes" id="UP000355989"/>
    </source>
</evidence>
<dbReference type="Proteomes" id="UP000840039">
    <property type="component" value="Unassembled WGS sequence"/>
</dbReference>
<evidence type="ECO:0000313" key="127">
    <source>
        <dbReference type="Proteomes" id="UP000533021"/>
    </source>
</evidence>
<dbReference type="EMBL" id="DAAHYZ010000001">
    <property type="protein sequence ID" value="HAB7720376.1"/>
    <property type="molecule type" value="Genomic_DNA"/>
</dbReference>
<dbReference type="EMBL" id="AABGUK010000003">
    <property type="protein sequence ID" value="EAH4241988.1"/>
    <property type="molecule type" value="Genomic_DNA"/>
</dbReference>
<evidence type="ECO:0000313" key="54">
    <source>
        <dbReference type="EMBL" id="EDN9836106.1"/>
    </source>
</evidence>
<evidence type="ECO:0000313" key="80">
    <source>
        <dbReference type="Proteomes" id="UP000331186"/>
    </source>
</evidence>
<dbReference type="Proteomes" id="UP000355989">
    <property type="component" value="Unassembled WGS sequence"/>
</dbReference>
<dbReference type="Proteomes" id="UP000368512">
    <property type="component" value="Unassembled WGS sequence"/>
</dbReference>
<dbReference type="EMBL" id="AAASTI010000002">
    <property type="protein sequence ID" value="EAE5603231.1"/>
    <property type="molecule type" value="Genomic_DNA"/>
</dbReference>
<dbReference type="Proteomes" id="UP000544530">
    <property type="component" value="Unassembled WGS sequence"/>
</dbReference>
<evidence type="ECO:0000313" key="136">
    <source>
        <dbReference type="Proteomes" id="UP000840197"/>
    </source>
</evidence>
<dbReference type="EMBL" id="AABBYJ010000002">
    <property type="protein sequence ID" value="EAG4330230.1"/>
    <property type="molecule type" value="Genomic_DNA"/>
</dbReference>
<dbReference type="EMBL" id="AAAREG010000017">
    <property type="protein sequence ID" value="EAE2355457.1"/>
    <property type="molecule type" value="Genomic_DNA"/>
</dbReference>
<name>A0A0D8X495_LISMN</name>
<feature type="transmembrane region" description="Helical" evidence="1">
    <location>
        <begin position="6"/>
        <end position="25"/>
    </location>
</feature>
<evidence type="ECO:0000313" key="23">
    <source>
        <dbReference type="EMBL" id="EAG1893245.1"/>
    </source>
</evidence>
<dbReference type="EMBL" id="AABEMN010000026">
    <property type="protein sequence ID" value="EAG9520914.1"/>
    <property type="molecule type" value="Genomic_DNA"/>
</dbReference>
<evidence type="ECO:0000313" key="48">
    <source>
        <dbReference type="EMBL" id="ECY6545519.1"/>
    </source>
</evidence>
<dbReference type="EMBL" id="AAAIXK010000002">
    <property type="protein sequence ID" value="EAC5549884.1"/>
    <property type="molecule type" value="Genomic_DNA"/>
</dbReference>
<evidence type="ECO:0000313" key="99">
    <source>
        <dbReference type="Proteomes" id="UP000378540"/>
    </source>
</evidence>
<dbReference type="Proteomes" id="UP000530452">
    <property type="component" value="Unassembled WGS sequence"/>
</dbReference>
<evidence type="ECO:0000313" key="10">
    <source>
        <dbReference type="EMBL" id="EAD3792484.1"/>
    </source>
</evidence>
<dbReference type="Proteomes" id="UP000364988">
    <property type="component" value="Unassembled WGS sequence"/>
</dbReference>
<dbReference type="EMBL" id="DAAHUJ010000007">
    <property type="protein sequence ID" value="HAB7364901.1"/>
    <property type="molecule type" value="Genomic_DNA"/>
</dbReference>
<evidence type="ECO:0000313" key="36">
    <source>
        <dbReference type="EMBL" id="EAH2280470.1"/>
    </source>
</evidence>
<reference evidence="71 130" key="10">
    <citation type="submission" date="2020-06" db="EMBL/GenBank/DDBJ databases">
        <title>Two Listeria outbreaks in Switzerland in 2018 and 2020.</title>
        <authorList>
            <person name="Stevens M.J.A."/>
            <person name="Bloemberg G."/>
            <person name="Nusch-Inderbinnen M."/>
            <person name="Stephan R."/>
        </authorList>
    </citation>
    <scope>NUCLEOTIDE SEQUENCE [LARGE SCALE GENOMIC DNA]</scope>
    <source>
        <strain evidence="71 130">N18-0707</strain>
    </source>
</reference>
<dbReference type="EMBL" id="AAAIKW010000002">
    <property type="protein sequence ID" value="EAC4551479.1"/>
    <property type="molecule type" value="Genomic_DNA"/>
</dbReference>
<evidence type="ECO:0000313" key="110">
    <source>
        <dbReference type="Proteomes" id="UP000427828"/>
    </source>
</evidence>
<dbReference type="EMBL" id="AANEHK010000007">
    <property type="protein sequence ID" value="EDO0986197.1"/>
    <property type="molecule type" value="Genomic_DNA"/>
</dbReference>
<evidence type="ECO:0000313" key="49">
    <source>
        <dbReference type="EMBL" id="ECY9783239.1"/>
    </source>
</evidence>
<reference evidence="83 85" key="5">
    <citation type="submission" date="2018-06" db="EMBL/GenBank/DDBJ databases">
        <authorList>
            <consortium name="PulseNet: The National Subtyping Network for Foodborne Disease Surveillance"/>
            <person name="Tarr C.L."/>
            <person name="Trees E."/>
            <person name="Katz L.S."/>
            <person name="Carleton-Romer H.A."/>
            <person name="Stroika S."/>
            <person name="Kucerova Z."/>
            <person name="Roache K.F."/>
            <person name="Sabol A.L."/>
            <person name="Besser J."/>
            <person name="Gerner-Smidt P."/>
        </authorList>
    </citation>
    <scope>NUCLEOTIDE SEQUENCE [LARGE SCALE GENOMIC DNA]</scope>
    <source>
        <strain evidence="3 85">2015L-6227</strain>
        <strain evidence="17 83">PNUSAL000134</strain>
        <strain evidence="8 90">PNUSAL000910</strain>
        <strain evidence="21 93">PNUSAL002180</strain>
        <strain evidence="23 117">PNUSAL002298</strain>
        <strain evidence="39 88">PNUSAL004402</strain>
        <strain evidence="46 108">PNUSAL005666</strain>
        <strain evidence="49 121">PNUSAL005692</strain>
    </source>
</reference>
<dbReference type="EMBL" id="AAAQVA010000001">
    <property type="protein sequence ID" value="EAE1630200.1"/>
    <property type="molecule type" value="Genomic_DNA"/>
</dbReference>
<dbReference type="Proteomes" id="UP000336166">
    <property type="component" value="Unassembled WGS sequence"/>
</dbReference>
<evidence type="ECO:0000313" key="51">
    <source>
        <dbReference type="EMBL" id="EDN7714859.1"/>
    </source>
</evidence>
<evidence type="ECO:0000313" key="59">
    <source>
        <dbReference type="EMBL" id="HAB7364901.1"/>
    </source>
</evidence>
<dbReference type="Proteomes" id="UP000332711">
    <property type="component" value="Unassembled WGS sequence"/>
</dbReference>
<dbReference type="EMBL" id="AANDQG010000003">
    <property type="protein sequence ID" value="EDN9629066.1"/>
    <property type="molecule type" value="Genomic_DNA"/>
</dbReference>
<dbReference type="KEGG" id="lmok:CQ02_08540"/>
<evidence type="ECO:0000313" key="92">
    <source>
        <dbReference type="Proteomes" id="UP000356407"/>
    </source>
</evidence>
<dbReference type="EMBL" id="AAAQQZ010000003">
    <property type="protein sequence ID" value="EAE1338423.1"/>
    <property type="molecule type" value="Genomic_DNA"/>
</dbReference>
<dbReference type="Proteomes" id="UP000549379">
    <property type="component" value="Unassembled WGS sequence"/>
</dbReference>
<evidence type="ECO:0000313" key="38">
    <source>
        <dbReference type="EMBL" id="EAH4241988.1"/>
    </source>
</evidence>
<dbReference type="Proteomes" id="UP000467247">
    <property type="component" value="Unassembled WGS sequence"/>
</dbReference>
<dbReference type="Proteomes" id="UP000467347">
    <property type="component" value="Unassembled WGS sequence"/>
</dbReference>
<dbReference type="Proteomes" id="UP000528151">
    <property type="component" value="Unassembled WGS sequence"/>
</dbReference>
<evidence type="ECO:0000313" key="75">
    <source>
        <dbReference type="EMBL" id="RKC00782.1"/>
    </source>
</evidence>
<dbReference type="Proteomes" id="UP000840197">
    <property type="component" value="Unassembled WGS sequence"/>
</dbReference>
<evidence type="ECO:0000313" key="109">
    <source>
        <dbReference type="Proteomes" id="UP000423131"/>
    </source>
</evidence>
<evidence type="ECO:0000313" key="113">
    <source>
        <dbReference type="Proteomes" id="UP000460224"/>
    </source>
</evidence>
<dbReference type="Proteomes" id="UP000478704">
    <property type="component" value="Unassembled WGS sequence"/>
</dbReference>
<dbReference type="Proteomes" id="UP000527632">
    <property type="component" value="Unassembled WGS sequence"/>
</dbReference>
<reference evidence="81 103" key="7">
    <citation type="submission" date="2019-03" db="EMBL/GenBank/DDBJ databases">
        <authorList>
            <person name="Ashton P.M."/>
            <person name="Dallman T."/>
            <person name="Nair S."/>
            <person name="De Pinna E."/>
            <person name="Peters T."/>
            <person name="Grant K."/>
        </authorList>
    </citation>
    <scope>NUCLEOTIDE SEQUENCE [LARGE SCALE GENOMIC DNA]</scope>
    <source>
        <strain evidence="36 127">282333</strain>
        <strain evidence="37 126">282352</strain>
        <strain evidence="34 131">289003</strain>
        <strain evidence="35 134">406731</strain>
        <strain evidence="55 116">788324</strain>
        <strain evidence="53 112">833351</strain>
        <strain evidence="18">RL15000271</strain>
        <strain evidence="19">RL15000286</strain>
        <strain evidence="20">RL15000440</strain>
    </source>
</reference>
<dbReference type="EMBL" id="AABDGJ010000002">
    <property type="protein sequence ID" value="EAG6989494.1"/>
    <property type="molecule type" value="Genomic_DNA"/>
</dbReference>
<reference evidence="77 78" key="2">
    <citation type="journal article" date="2018" name="BMC Genomics">
        <title>Genes significantly associated with lineage II food isolates of Listeria monocytogenes.</title>
        <authorList>
            <person name="Pirone-Davies C."/>
            <person name="Chen Y."/>
            <person name="Pightling A."/>
            <person name="Ryan G."/>
            <person name="Wang Y."/>
            <person name="Yao K."/>
            <person name="Hoffmann M."/>
            <person name="Allard M.W."/>
        </authorList>
    </citation>
    <scope>NUCLEOTIDE SEQUENCE [LARGE SCALE GENOMIC DNA]</scope>
    <source>
        <strain evidence="75 78">CFSAN028761</strain>
        <strain evidence="73 79">PNUSAL000190</strain>
        <strain evidence="74 77">PNUSAL000550</strain>
    </source>
</reference>
<evidence type="ECO:0000313" key="55">
    <source>
        <dbReference type="EMBL" id="EDO0986197.1"/>
    </source>
</evidence>
<dbReference type="AlphaFoldDB" id="A0A0D8X495"/>
<dbReference type="Proteomes" id="UP000403352">
    <property type="component" value="Unassembled WGS sequence"/>
</dbReference>
<evidence type="ECO:0000313" key="42">
    <source>
        <dbReference type="EMBL" id="ECB9473555.1"/>
    </source>
</evidence>
<dbReference type="Proteomes" id="UP000421738">
    <property type="component" value="Unassembled WGS sequence"/>
</dbReference>
<dbReference type="Proteomes" id="UP000844415">
    <property type="component" value="Unassembled WGS sequence"/>
</dbReference>
<dbReference type="EMBL" id="AABAWE010000012">
    <property type="protein sequence ID" value="EAG2088617.1"/>
    <property type="molecule type" value="Genomic_DNA"/>
</dbReference>
<evidence type="ECO:0000313" key="7">
    <source>
        <dbReference type="EMBL" id="EAC7480606.1"/>
    </source>
</evidence>
<dbReference type="Proteomes" id="UP000840928">
    <property type="component" value="Unassembled WGS sequence"/>
</dbReference>
<dbReference type="Proteomes" id="UP000285054">
    <property type="component" value="Unassembled WGS sequence"/>
</dbReference>
<evidence type="ECO:0000313" key="94">
    <source>
        <dbReference type="Proteomes" id="UP000364988"/>
    </source>
</evidence>
<evidence type="ECO:0000313" key="97">
    <source>
        <dbReference type="Proteomes" id="UP000368805"/>
    </source>
</evidence>
<dbReference type="Proteomes" id="UP000337746">
    <property type="component" value="Unassembled WGS sequence"/>
</dbReference>
<evidence type="ECO:0000313" key="114">
    <source>
        <dbReference type="Proteomes" id="UP000467247"/>
    </source>
</evidence>
<evidence type="ECO:0000313" key="43">
    <source>
        <dbReference type="EMBL" id="ECB9514513.1"/>
    </source>
</evidence>
<dbReference type="EMBL" id="DAAIRR010000001">
    <property type="protein sequence ID" value="HAB9174107.1"/>
    <property type="molecule type" value="Genomic_DNA"/>
</dbReference>
<dbReference type="EMBL" id="AABBHO010000032">
    <property type="protein sequence ID" value="EAG2997763.1"/>
    <property type="molecule type" value="Genomic_DNA"/>
</dbReference>
<evidence type="ECO:0000313" key="40">
    <source>
        <dbReference type="EMBL" id="EAK9317913.1"/>
    </source>
</evidence>
<dbReference type="EMBL" id="DABJAN010000004">
    <property type="protein sequence ID" value="HAJ9593767.1"/>
    <property type="molecule type" value="Genomic_DNA"/>
</dbReference>
<dbReference type="Proteomes" id="UP000406081">
    <property type="component" value="Unassembled WGS sequence"/>
</dbReference>
<evidence type="ECO:0000313" key="52">
    <source>
        <dbReference type="EMBL" id="EDN8267736.1"/>
    </source>
</evidence>
<protein>
    <submittedName>
        <fullName evidence="8">Uncharacterized protein</fullName>
    </submittedName>
</protein>
<evidence type="ECO:0000313" key="53">
    <source>
        <dbReference type="EMBL" id="EDN9629066.1"/>
    </source>
</evidence>
<evidence type="ECO:0000313" key="2">
    <source>
        <dbReference type="EMBL" id="EAC3882621.1"/>
    </source>
</evidence>
<dbReference type="Proteomes" id="UP000540117">
    <property type="component" value="Unassembled WGS sequence"/>
</dbReference>
<dbReference type="EMBL" id="QXLS01000003">
    <property type="protein sequence ID" value="RKA08568.1"/>
    <property type="molecule type" value="Genomic_DNA"/>
</dbReference>
<evidence type="ECO:0000313" key="85">
    <source>
        <dbReference type="Proteomes" id="UP000339309"/>
    </source>
</evidence>
<dbReference type="EMBL" id="AABFVG010000001">
    <property type="protein sequence ID" value="EAH2280470.1"/>
    <property type="molecule type" value="Genomic_DNA"/>
</dbReference>
<dbReference type="EMBL" id="DAAJZA010000002">
    <property type="protein sequence ID" value="HAC1753869.1"/>
    <property type="molecule type" value="Genomic_DNA"/>
</dbReference>
<dbReference type="EMBL" id="AAAJKI010000027">
    <property type="protein sequence ID" value="EAC6548818.1"/>
    <property type="molecule type" value="Genomic_DNA"/>
</dbReference>
<evidence type="ECO:0000313" key="106">
    <source>
        <dbReference type="Proteomes" id="UP000406081"/>
    </source>
</evidence>
<dbReference type="EMBL" id="AACKFB010000026">
    <property type="protein sequence ID" value="EAK9429243.1"/>
    <property type="molecule type" value="Genomic_DNA"/>
</dbReference>
<dbReference type="Proteomes" id="UP000350032">
    <property type="component" value="Unassembled WGS sequence"/>
</dbReference>
<dbReference type="EMBL" id="AANCRK010000003">
    <property type="protein sequence ID" value="EDN7714859.1"/>
    <property type="molecule type" value="Genomic_DNA"/>
</dbReference>
<dbReference type="EMBL" id="AANCZP010000001">
    <property type="protein sequence ID" value="EDN8267736.1"/>
    <property type="molecule type" value="Genomic_DNA"/>
</dbReference>
<dbReference type="Proteomes" id="UP000458487">
    <property type="component" value="Unassembled WGS sequence"/>
</dbReference>
<dbReference type="Proteomes" id="UP000352246">
    <property type="component" value="Unassembled WGS sequence"/>
</dbReference>
<dbReference type="Proteomes" id="UP000376505">
    <property type="component" value="Unassembled WGS sequence"/>
</dbReference>
<dbReference type="Proteomes" id="UP000344343">
    <property type="component" value="Unassembled WGS sequence"/>
</dbReference>
<dbReference type="EMBL" id="AALAQH010000012">
    <property type="protein sequence ID" value="ECX6925920.1"/>
    <property type="molecule type" value="Genomic_DNA"/>
</dbReference>
<dbReference type="EMBL" id="DAAIHR010000018">
    <property type="protein sequence ID" value="HAB8399639.1"/>
    <property type="molecule type" value="Genomic_DNA"/>
</dbReference>
<evidence type="ECO:0000313" key="73">
    <source>
        <dbReference type="EMBL" id="RJZ22425.1"/>
    </source>
</evidence>
<proteinExistence type="predicted"/>
<dbReference type="EMBL" id="AABAYG010000004">
    <property type="protein sequence ID" value="EAG2245457.1"/>
    <property type="molecule type" value="Genomic_DNA"/>
</dbReference>
<evidence type="ECO:0000313" key="95">
    <source>
        <dbReference type="Proteomes" id="UP000365297"/>
    </source>
</evidence>
<evidence type="ECO:0000313" key="4">
    <source>
        <dbReference type="EMBL" id="EAC5549884.1"/>
    </source>
</evidence>
<evidence type="ECO:0000313" key="12">
    <source>
        <dbReference type="EMBL" id="EAD5786063.1"/>
    </source>
</evidence>
<dbReference type="EMBL" id="AAAKQF010000002">
    <property type="protein sequence ID" value="EAC9039103.1"/>
    <property type="molecule type" value="Genomic_DNA"/>
</dbReference>
<keyword evidence="1" id="KW-0812">Transmembrane</keyword>
<dbReference type="EMBL" id="AALGDA010000028">
    <property type="protein sequence ID" value="ECY9783239.1"/>
    <property type="molecule type" value="Genomic_DNA"/>
</dbReference>
<evidence type="ECO:0000313" key="86">
    <source>
        <dbReference type="Proteomes" id="UP000344343"/>
    </source>
</evidence>
<dbReference type="EMBL" id="AALEDS010000021">
    <property type="protein sequence ID" value="ECY6545519.1"/>
    <property type="molecule type" value="Genomic_DNA"/>
</dbReference>
<evidence type="ECO:0000313" key="93">
    <source>
        <dbReference type="Proteomes" id="UP000358545"/>
    </source>
</evidence>
<dbReference type="EMBL" id="AABAGT010000014">
    <property type="protein sequence ID" value="EAG0867594.1"/>
    <property type="molecule type" value="Genomic_DNA"/>
</dbReference>
<evidence type="ECO:0000313" key="21">
    <source>
        <dbReference type="EMBL" id="EAG0867594.1"/>
    </source>
</evidence>
<dbReference type="EMBL" id="AABEKY010000003">
    <property type="protein sequence ID" value="EAG9386983.1"/>
    <property type="molecule type" value="Genomic_DNA"/>
</dbReference>
<dbReference type="EMBL" id="AABDDO010000001">
    <property type="protein sequence ID" value="EAG6761620.1"/>
    <property type="molecule type" value="Genomic_DNA"/>
</dbReference>
<evidence type="ECO:0000313" key="35">
    <source>
        <dbReference type="EMBL" id="EAH0252353.1"/>
    </source>
</evidence>
<evidence type="ECO:0000313" key="65">
    <source>
        <dbReference type="EMBL" id="HAC0275091.1"/>
    </source>
</evidence>
<dbReference type="Proteomes" id="UP000566597">
    <property type="component" value="Unassembled WGS sequence"/>
</dbReference>
<evidence type="ECO:0000313" key="11">
    <source>
        <dbReference type="EMBL" id="EAD5775293.1"/>
    </source>
</evidence>
<evidence type="ECO:0000313" key="133">
    <source>
        <dbReference type="Proteomes" id="UP000549379"/>
    </source>
</evidence>
<evidence type="ECO:0000313" key="64">
    <source>
        <dbReference type="EMBL" id="HAC0012811.1"/>
    </source>
</evidence>
<evidence type="ECO:0000313" key="27">
    <source>
        <dbReference type="EMBL" id="EAG2997763.1"/>
    </source>
</evidence>
<evidence type="ECO:0000313" key="22">
    <source>
        <dbReference type="EMBL" id="EAG0994194.1"/>
    </source>
</evidence>
<evidence type="ECO:0000313" key="71">
    <source>
        <dbReference type="EMBL" id="NYA02471.1"/>
    </source>
</evidence>
<dbReference type="EMBL" id="AABATR010000003">
    <property type="protein sequence ID" value="EAG1893245.1"/>
    <property type="molecule type" value="Genomic_DNA"/>
</dbReference>
<dbReference type="Proteomes" id="UP000842809">
    <property type="component" value="Unassembled WGS sequence"/>
</dbReference>
<evidence type="ECO:0000313" key="3">
    <source>
        <dbReference type="EMBL" id="EAC4551479.1"/>
    </source>
</evidence>
<evidence type="ECO:0000313" key="138">
    <source>
        <dbReference type="Proteomes" id="UP000841146"/>
    </source>
</evidence>
<evidence type="ECO:0000313" key="32">
    <source>
        <dbReference type="EMBL" id="EAG6989494.1"/>
    </source>
</evidence>
<evidence type="ECO:0000313" key="18">
    <source>
        <dbReference type="EMBL" id="EAE2897008.1"/>
    </source>
</evidence>
<evidence type="ECO:0000313" key="30">
    <source>
        <dbReference type="EMBL" id="EAG6169043.1"/>
    </source>
</evidence>
<evidence type="ECO:0000313" key="101">
    <source>
        <dbReference type="Proteomes" id="UP000388699"/>
    </source>
</evidence>
<dbReference type="Proteomes" id="UP000455569">
    <property type="component" value="Unassembled WGS sequence"/>
</dbReference>
<evidence type="ECO:0000313" key="46">
    <source>
        <dbReference type="EMBL" id="ECR7121120.1"/>
    </source>
</evidence>
<dbReference type="EMBL" id="AAANYR010000003">
    <property type="protein sequence ID" value="EAD5786063.1"/>
    <property type="molecule type" value="Genomic_DNA"/>
</dbReference>
<dbReference type="EMBL" id="AAALRN010000003">
    <property type="protein sequence ID" value="EAD1184781.1"/>
    <property type="molecule type" value="Genomic_DNA"/>
</dbReference>
<dbReference type="EMBL" id="AAAJCR010000016">
    <property type="protein sequence ID" value="EAC5950712.1"/>
    <property type="molecule type" value="Genomic_DNA"/>
</dbReference>
<dbReference type="Proteomes" id="UP000393182">
    <property type="component" value="Unassembled WGS sequence"/>
</dbReference>
<dbReference type="EMBL" id="AAAQOE010000001">
    <property type="protein sequence ID" value="EAE1094359.1"/>
    <property type="molecule type" value="Genomic_DNA"/>
</dbReference>
<dbReference type="Proteomes" id="UP000269407">
    <property type="component" value="Unassembled WGS sequence"/>
</dbReference>
<dbReference type="EMBL" id="QUQA01000010">
    <property type="protein sequence ID" value="RKC00782.1"/>
    <property type="molecule type" value="Genomic_DNA"/>
</dbReference>
<evidence type="ECO:0000313" key="141">
    <source>
        <dbReference type="Proteomes" id="UP000844415"/>
    </source>
</evidence>
<dbReference type="Proteomes" id="UP000388699">
    <property type="component" value="Unassembled WGS sequence"/>
</dbReference>
<evidence type="ECO:0000313" key="74">
    <source>
        <dbReference type="EMBL" id="RKA08568.1"/>
    </source>
</evidence>
<evidence type="ECO:0000313" key="123">
    <source>
        <dbReference type="Proteomes" id="UP000525850"/>
    </source>
</evidence>
<evidence type="ECO:0000313" key="142">
    <source>
        <dbReference type="Proteomes" id="UP000845014"/>
    </source>
</evidence>
<dbReference type="Proteomes" id="UP000845014">
    <property type="component" value="Unassembled WGS sequence"/>
</dbReference>
<dbReference type="EMBL" id="AAASLB010000002">
    <property type="protein sequence ID" value="EAE4941145.1"/>
    <property type="molecule type" value="Genomic_DNA"/>
</dbReference>
<reference evidence="84 87" key="6">
    <citation type="submission" date="2018-06" db="EMBL/GenBank/DDBJ databases">
        <authorList>
            <consortium name="GenomeTrakr: Next Generation Sequencing Network for Food Pathogen Tracability"/>
        </authorList>
    </citation>
    <scope>NUCLEOTIDE SEQUENCE [LARGE SCALE GENOMIC DNA]</scope>
    <source>
        <strain evidence="27 133">10B02965A-1</strain>
        <strain evidence="22 106">ARS-CC9329</strain>
        <strain evidence="13 101">CFSAN008016</strain>
        <strain evidence="7 96">CFSAN008042</strain>
        <strain evidence="2 92">CFSAN060999</strain>
        <strain evidence="29 125">CFSAN063727</strain>
        <strain evidence="50 82">CFSAN085184</strain>
        <strain evidence="51 111">CFSAN102901</strain>
        <strain evidence="16 97">FDA00006304</strain>
        <strain evidence="15 100">FDA00006494</strain>
        <strain evidence="4 95">FDA00007096</strain>
        <strain evidence="9 105">FDA00008584</strain>
        <strain evidence="5 99">FDA00009539</strain>
        <strain evidence="25">FDA00011243</strain>
        <strain evidence="70 76">FDA00013213</strain>
        <strain evidence="6 80">FDA00013332</strain>
        <strain evidence="12 86">FDA00013853</strain>
        <strain evidence="41">FDA00014181</strain>
        <strain evidence="42 109">FDA00014336</strain>
        <strain evidence="44 102">FDA00014370</strain>
        <strain evidence="43 104">FDA00014392</strain>
        <strain evidence="45 89">FDA00014472</strain>
        <strain evidence="52 114">FDA00015028</strain>
        <strain evidence="56">FDA00015054</strain>
        <strain evidence="28 129">FDA1005580-S054-001</strain>
        <strain evidence="120">FDA1077646-S145-002</strain>
        <strain evidence="118">FDA1090798-S029-001</strain>
        <strain evidence="119">FDA956581-098-004</strain>
        <strain evidence="26 123">FDA960927-006-004</strain>
        <strain evidence="30 135">FLAG-38921</strain>
        <strain evidence="47 110">FLAG-51482A</strain>
        <strain evidence="24 84">FLAG-54356</strain>
        <strain evidence="14 91">FLAG-78586</strain>
        <strain evidence="11 98">FSIS31901579</strain>
        <strain evidence="38 124">LS1344</strain>
        <strain evidence="54 115">OSF101448</strain>
        <strain evidence="10 87">VA-WGS-00405</strain>
    </source>
</reference>
<evidence type="ECO:0000313" key="131">
    <source>
        <dbReference type="Proteomes" id="UP000546397"/>
    </source>
</evidence>
<evidence type="ECO:0000313" key="129">
    <source>
        <dbReference type="Proteomes" id="UP000540117"/>
    </source>
</evidence>
<evidence type="ECO:0000313" key="20">
    <source>
        <dbReference type="EMBL" id="EAE5603231.1"/>
    </source>
</evidence>
<dbReference type="EMBL" id="AAAQJJ010000022">
    <property type="protein sequence ID" value="EAE0771053.1"/>
    <property type="molecule type" value="Genomic_DNA"/>
</dbReference>
<accession>A0A0D8X495</accession>
<dbReference type="EMBL" id="JACAVN010000007">
    <property type="protein sequence ID" value="NYA02471.1"/>
    <property type="molecule type" value="Genomic_DNA"/>
</dbReference>
<evidence type="ECO:0000313" key="34">
    <source>
        <dbReference type="EMBL" id="EAG9520914.1"/>
    </source>
</evidence>
<dbReference type="EMBL" id="DAAEEB010000007">
    <property type="protein sequence ID" value="HAA8053701.1"/>
    <property type="molecule type" value="Genomic_DNA"/>
</dbReference>
<evidence type="ECO:0000313" key="130">
    <source>
        <dbReference type="Proteomes" id="UP000544530"/>
    </source>
</evidence>
<evidence type="ECO:0000313" key="119">
    <source>
        <dbReference type="Proteomes" id="UP000481141"/>
    </source>
</evidence>
<evidence type="ECO:0000313" key="135">
    <source>
        <dbReference type="Proteomes" id="UP000566721"/>
    </source>
</evidence>
<evidence type="ECO:0000313" key="89">
    <source>
        <dbReference type="Proteomes" id="UP000352246"/>
    </source>
</evidence>
<evidence type="ECO:0000313" key="126">
    <source>
        <dbReference type="Proteomes" id="UP000530452"/>
    </source>
</evidence>
<dbReference type="Proteomes" id="UP000467536">
    <property type="component" value="Unassembled WGS sequence"/>
</dbReference>
<evidence type="ECO:0000256" key="1">
    <source>
        <dbReference type="SAM" id="Phobius"/>
    </source>
</evidence>
<dbReference type="Proteomes" id="UP000401273">
    <property type="component" value="Unassembled WGS sequence"/>
</dbReference>
<dbReference type="Proteomes" id="UP000460224">
    <property type="component" value="Unassembled WGS sequence"/>
</dbReference>
<evidence type="ECO:0000313" key="124">
    <source>
        <dbReference type="Proteomes" id="UP000527632"/>
    </source>
</evidence>
<dbReference type="EMBL" id="AAAICE010000008">
    <property type="protein sequence ID" value="EAC3882621.1"/>
    <property type="molecule type" value="Genomic_DNA"/>
</dbReference>
<evidence type="ECO:0000313" key="70">
    <source>
        <dbReference type="EMBL" id="MCO39307.1"/>
    </source>
</evidence>
<dbReference type="EMBL" id="AAANYN010000026">
    <property type="protein sequence ID" value="EAD5775293.1"/>
    <property type="molecule type" value="Genomic_DNA"/>
</dbReference>
<dbReference type="KEGG" id="lmv:Y193_07360"/>
<dbReference type="Proteomes" id="UP000389283">
    <property type="component" value="Unassembled WGS sequence"/>
</dbReference>
<evidence type="ECO:0000313" key="78">
    <source>
        <dbReference type="Proteomes" id="UP000280270"/>
    </source>
</evidence>
<organism evidence="8 90">
    <name type="scientific">Listeria monocytogenes</name>
    <dbReference type="NCBI Taxonomy" id="1639"/>
    <lineage>
        <taxon>Bacteria</taxon>
        <taxon>Bacillati</taxon>
        <taxon>Bacillota</taxon>
        <taxon>Bacilli</taxon>
        <taxon>Bacillales</taxon>
        <taxon>Listeriaceae</taxon>
        <taxon>Listeria</taxon>
    </lineage>
</organism>
<evidence type="ECO:0000313" key="140">
    <source>
        <dbReference type="Proteomes" id="UP000843775"/>
    </source>
</evidence>
<evidence type="ECO:0000313" key="57">
    <source>
        <dbReference type="EMBL" id="HAA8053701.1"/>
    </source>
</evidence>
<evidence type="ECO:0000313" key="125">
    <source>
        <dbReference type="Proteomes" id="UP000528151"/>
    </source>
</evidence>
<dbReference type="Proteomes" id="UP000365297">
    <property type="component" value="Unassembled WGS sequence"/>
</dbReference>
<evidence type="ECO:0000313" key="105">
    <source>
        <dbReference type="Proteomes" id="UP000403352"/>
    </source>
</evidence>
<evidence type="ECO:0000313" key="115">
    <source>
        <dbReference type="Proteomes" id="UP000467347"/>
    </source>
</evidence>
<evidence type="ECO:0000313" key="132">
    <source>
        <dbReference type="Proteomes" id="UP000548278"/>
    </source>
</evidence>
<evidence type="ECO:0000313" key="56">
    <source>
        <dbReference type="EMBL" id="EDP8513821.1"/>
    </source>
</evidence>
<evidence type="ECO:0000313" key="122">
    <source>
        <dbReference type="Proteomes" id="UP000522199"/>
    </source>
</evidence>
<dbReference type="EMBL" id="DAAIJL010000004">
    <property type="protein sequence ID" value="HAB8556886.1"/>
    <property type="molecule type" value="Genomic_DNA"/>
</dbReference>
<evidence type="ECO:0000313" key="61">
    <source>
        <dbReference type="EMBL" id="HAB8399639.1"/>
    </source>
</evidence>
<dbReference type="RefSeq" id="WP_003723256.1">
    <property type="nucleotide sequence ID" value="NC_021823.1"/>
</dbReference>
<evidence type="ECO:0000313" key="14">
    <source>
        <dbReference type="EMBL" id="EAE1094359.1"/>
    </source>
</evidence>
<dbReference type="Proteomes" id="UP000843503">
    <property type="component" value="Unassembled WGS sequence"/>
</dbReference>
<evidence type="ECO:0000313" key="24">
    <source>
        <dbReference type="EMBL" id="EAG2088617.1"/>
    </source>
</evidence>
<evidence type="ECO:0000313" key="31">
    <source>
        <dbReference type="EMBL" id="EAG6761620.1"/>
    </source>
</evidence>
<evidence type="ECO:0000313" key="17">
    <source>
        <dbReference type="EMBL" id="EAE2355457.1"/>
    </source>
</evidence>